<keyword evidence="7 12" id="KW-0436">Ligase</keyword>
<evidence type="ECO:0000256" key="4">
    <source>
        <dbReference type="ARBA" id="ARBA00022984"/>
    </source>
</evidence>
<dbReference type="InterPro" id="IPR013221">
    <property type="entry name" value="Mur_ligase_cen"/>
</dbReference>
<name>A0A1G7LCV2_9BACT</name>
<feature type="short sequence motif" description="Meso-diaminopimelate recognition motif" evidence="7">
    <location>
        <begin position="412"/>
        <end position="415"/>
    </location>
</feature>
<dbReference type="GO" id="GO:0000287">
    <property type="term" value="F:magnesium ion binding"/>
    <property type="evidence" value="ECO:0007669"/>
    <property type="project" value="UniProtKB-UniRule"/>
</dbReference>
<gene>
    <name evidence="7" type="primary">murE</name>
    <name evidence="12" type="ORF">SAMN05444167_2499</name>
</gene>
<evidence type="ECO:0000259" key="11">
    <source>
        <dbReference type="Pfam" id="PF08245"/>
    </source>
</evidence>
<comment type="similarity">
    <text evidence="1 7">Belongs to the MurCDEF family. MurE subfamily.</text>
</comment>
<dbReference type="Proteomes" id="UP000182427">
    <property type="component" value="Chromosome I"/>
</dbReference>
<feature type="binding site" evidence="7">
    <location>
        <begin position="156"/>
        <end position="157"/>
    </location>
    <ligand>
        <name>UDP-N-acetyl-alpha-D-muramoyl-L-alanyl-D-glutamate</name>
        <dbReference type="ChEBI" id="CHEBI:83900"/>
    </ligand>
</feature>
<dbReference type="Gene3D" id="3.40.1190.10">
    <property type="entry name" value="Mur-like, catalytic domain"/>
    <property type="match status" value="1"/>
</dbReference>
<feature type="binding site" evidence="7">
    <location>
        <position position="189"/>
    </location>
    <ligand>
        <name>UDP-N-acetyl-alpha-D-muramoyl-L-alanyl-D-glutamate</name>
        <dbReference type="ChEBI" id="CHEBI:83900"/>
    </ligand>
</feature>
<dbReference type="PANTHER" id="PTHR23135:SF4">
    <property type="entry name" value="UDP-N-ACETYLMURAMOYL-L-ALANYL-D-GLUTAMATE--2,6-DIAMINOPIMELATE LIGASE MURE HOMOLOG, CHLOROPLASTIC"/>
    <property type="match status" value="1"/>
</dbReference>
<dbReference type="Gene3D" id="3.40.1390.10">
    <property type="entry name" value="MurE/MurF, N-terminal domain"/>
    <property type="match status" value="1"/>
</dbReference>
<organism evidence="12 13">
    <name type="scientific">Terriglobus roseus</name>
    <dbReference type="NCBI Taxonomy" id="392734"/>
    <lineage>
        <taxon>Bacteria</taxon>
        <taxon>Pseudomonadati</taxon>
        <taxon>Acidobacteriota</taxon>
        <taxon>Terriglobia</taxon>
        <taxon>Terriglobales</taxon>
        <taxon>Acidobacteriaceae</taxon>
        <taxon>Terriglobus</taxon>
    </lineage>
</organism>
<feature type="binding site" evidence="7">
    <location>
        <position position="388"/>
    </location>
    <ligand>
        <name>meso-2,6-diaminopimelate</name>
        <dbReference type="ChEBI" id="CHEBI:57791"/>
    </ligand>
</feature>
<keyword evidence="7" id="KW-0067">ATP-binding</keyword>
<keyword evidence="13" id="KW-1185">Reference proteome</keyword>
<dbReference type="InterPro" id="IPR035911">
    <property type="entry name" value="MurE/MurF_N"/>
</dbReference>
<protein>
    <recommendedName>
        <fullName evidence="7">UDP-N-acetylmuramoyl-L-alanyl-D-glutamate--2,6-diaminopimelate ligase</fullName>
        <ecNumber evidence="7">6.3.2.13</ecNumber>
    </recommendedName>
    <alternativeName>
        <fullName evidence="7">Meso-A2pm-adding enzyme</fullName>
    </alternativeName>
    <alternativeName>
        <fullName evidence="7">Meso-diaminopimelate-adding enzyme</fullName>
    </alternativeName>
    <alternativeName>
        <fullName evidence="7">UDP-MurNAc-L-Ala-D-Glu:meso-diaminopimelate ligase</fullName>
    </alternativeName>
    <alternativeName>
        <fullName evidence="7">UDP-MurNAc-tripeptide synthetase</fullName>
    </alternativeName>
    <alternativeName>
        <fullName evidence="7">UDP-N-acetylmuramyl-tripeptide synthetase</fullName>
    </alternativeName>
</protein>
<dbReference type="Pfam" id="PF01225">
    <property type="entry name" value="Mur_ligase"/>
    <property type="match status" value="1"/>
</dbReference>
<dbReference type="RefSeq" id="WP_083345426.1">
    <property type="nucleotide sequence ID" value="NZ_LT629690.1"/>
</dbReference>
<evidence type="ECO:0000313" key="12">
    <source>
        <dbReference type="EMBL" id="SDF47318.1"/>
    </source>
</evidence>
<feature type="binding site" evidence="7">
    <location>
        <position position="469"/>
    </location>
    <ligand>
        <name>meso-2,6-diaminopimelate</name>
        <dbReference type="ChEBI" id="CHEBI:57791"/>
    </ligand>
</feature>
<dbReference type="InterPro" id="IPR004101">
    <property type="entry name" value="Mur_ligase_C"/>
</dbReference>
<feature type="modified residue" description="N6-carboxylysine" evidence="7">
    <location>
        <position position="223"/>
    </location>
</feature>
<comment type="caution">
    <text evidence="7">Lacks conserved residue(s) required for the propagation of feature annotation.</text>
</comment>
<keyword evidence="3 7" id="KW-0133">Cell shape</keyword>
<evidence type="ECO:0000256" key="5">
    <source>
        <dbReference type="ARBA" id="ARBA00023306"/>
    </source>
</evidence>
<dbReference type="EC" id="6.3.2.13" evidence="7"/>
<dbReference type="GO" id="GO:0005737">
    <property type="term" value="C:cytoplasm"/>
    <property type="evidence" value="ECO:0007669"/>
    <property type="project" value="UniProtKB-SubCell"/>
</dbReference>
<dbReference type="InterPro" id="IPR000713">
    <property type="entry name" value="Mur_ligase_N"/>
</dbReference>
<dbReference type="GO" id="GO:0009252">
    <property type="term" value="P:peptidoglycan biosynthetic process"/>
    <property type="evidence" value="ECO:0007669"/>
    <property type="project" value="UniProtKB-UniRule"/>
</dbReference>
<proteinExistence type="inferred from homology"/>
<comment type="function">
    <text evidence="7">Catalyzes the addition of meso-diaminopimelic acid to the nucleotide precursor UDP-N-acetylmuramoyl-L-alanyl-D-glutamate (UMAG) in the biosynthesis of bacterial cell-wall peptidoglycan.</text>
</comment>
<dbReference type="NCBIfam" id="NF001124">
    <property type="entry name" value="PRK00139.1-2"/>
    <property type="match status" value="1"/>
</dbReference>
<keyword evidence="4 7" id="KW-0573">Peptidoglycan synthesis</keyword>
<evidence type="ECO:0000256" key="3">
    <source>
        <dbReference type="ARBA" id="ARBA00022960"/>
    </source>
</evidence>
<evidence type="ECO:0000259" key="9">
    <source>
        <dbReference type="Pfam" id="PF01225"/>
    </source>
</evidence>
<accession>A0A1G7LCV2</accession>
<keyword evidence="7" id="KW-0963">Cytoplasm</keyword>
<feature type="domain" description="Mur ligase C-terminal" evidence="10">
    <location>
        <begin position="338"/>
        <end position="467"/>
    </location>
</feature>
<comment type="pathway">
    <text evidence="7 8">Cell wall biogenesis; peptidoglycan biosynthesis.</text>
</comment>
<feature type="domain" description="Mur ligase central" evidence="11">
    <location>
        <begin position="112"/>
        <end position="316"/>
    </location>
</feature>
<feature type="binding site" evidence="7">
    <location>
        <position position="191"/>
    </location>
    <ligand>
        <name>UDP-N-acetyl-alpha-D-muramoyl-L-alanyl-D-glutamate</name>
        <dbReference type="ChEBI" id="CHEBI:83900"/>
    </ligand>
</feature>
<dbReference type="GO" id="GO:0008765">
    <property type="term" value="F:UDP-N-acetylmuramoylalanyl-D-glutamate-2,6-diaminopimelate ligase activity"/>
    <property type="evidence" value="ECO:0007669"/>
    <property type="project" value="UniProtKB-UniRule"/>
</dbReference>
<evidence type="ECO:0000256" key="8">
    <source>
        <dbReference type="RuleBase" id="RU004135"/>
    </source>
</evidence>
<comment type="cofactor">
    <cofactor evidence="7">
        <name>Mg(2+)</name>
        <dbReference type="ChEBI" id="CHEBI:18420"/>
    </cofactor>
</comment>
<keyword evidence="7" id="KW-0460">Magnesium</keyword>
<evidence type="ECO:0000256" key="1">
    <source>
        <dbReference type="ARBA" id="ARBA00005898"/>
    </source>
</evidence>
<dbReference type="InterPro" id="IPR036565">
    <property type="entry name" value="Mur-like_cat_sf"/>
</dbReference>
<keyword evidence="7" id="KW-0547">Nucleotide-binding</keyword>
<dbReference type="HAMAP" id="MF_00208">
    <property type="entry name" value="MurE"/>
    <property type="match status" value="1"/>
</dbReference>
<evidence type="ECO:0000313" key="13">
    <source>
        <dbReference type="Proteomes" id="UP000182427"/>
    </source>
</evidence>
<dbReference type="OrthoDB" id="9800958at2"/>
<feature type="binding site" evidence="7">
    <location>
        <position position="30"/>
    </location>
    <ligand>
        <name>UDP-N-acetyl-alpha-D-muramoyl-L-alanyl-D-glutamate</name>
        <dbReference type="ChEBI" id="CHEBI:83900"/>
    </ligand>
</feature>
<dbReference type="GO" id="GO:0005524">
    <property type="term" value="F:ATP binding"/>
    <property type="evidence" value="ECO:0007669"/>
    <property type="project" value="UniProtKB-UniRule"/>
</dbReference>
<dbReference type="SUPFAM" id="SSF53244">
    <property type="entry name" value="MurD-like peptide ligases, peptide-binding domain"/>
    <property type="match status" value="1"/>
</dbReference>
<reference evidence="12 13" key="1">
    <citation type="submission" date="2016-10" db="EMBL/GenBank/DDBJ databases">
        <authorList>
            <person name="de Groot N.N."/>
        </authorList>
    </citation>
    <scope>NUCLEOTIDE SEQUENCE [LARGE SCALE GENOMIC DNA]</scope>
    <source>
        <strain evidence="12 13">GAS232</strain>
    </source>
</reference>
<dbReference type="UniPathway" id="UPA00219"/>
<dbReference type="EMBL" id="LT629690">
    <property type="protein sequence ID" value="SDF47318.1"/>
    <property type="molecule type" value="Genomic_DNA"/>
</dbReference>
<comment type="subcellular location">
    <subcellularLocation>
        <location evidence="7 8">Cytoplasm</location>
    </subcellularLocation>
</comment>
<dbReference type="GO" id="GO:0051301">
    <property type="term" value="P:cell division"/>
    <property type="evidence" value="ECO:0007669"/>
    <property type="project" value="UniProtKB-KW"/>
</dbReference>
<keyword evidence="5 7" id="KW-0131">Cell cycle</keyword>
<evidence type="ECO:0000256" key="7">
    <source>
        <dbReference type="HAMAP-Rule" id="MF_00208"/>
    </source>
</evidence>
<evidence type="ECO:0000256" key="2">
    <source>
        <dbReference type="ARBA" id="ARBA00022618"/>
    </source>
</evidence>
<dbReference type="InterPro" id="IPR005761">
    <property type="entry name" value="UDP-N-AcMur-Glu-dNH2Pim_ligase"/>
</dbReference>
<keyword evidence="2 7" id="KW-0132">Cell division</keyword>
<dbReference type="Gene3D" id="3.90.190.20">
    <property type="entry name" value="Mur ligase, C-terminal domain"/>
    <property type="match status" value="1"/>
</dbReference>
<feature type="binding site" evidence="7">
    <location>
        <position position="465"/>
    </location>
    <ligand>
        <name>meso-2,6-diaminopimelate</name>
        <dbReference type="ChEBI" id="CHEBI:57791"/>
    </ligand>
</feature>
<comment type="catalytic activity">
    <reaction evidence="7">
        <text>UDP-N-acetyl-alpha-D-muramoyl-L-alanyl-D-glutamate + meso-2,6-diaminopimelate + ATP = UDP-N-acetyl-alpha-D-muramoyl-L-alanyl-gamma-D-glutamyl-meso-2,6-diaminopimelate + ADP + phosphate + H(+)</text>
        <dbReference type="Rhea" id="RHEA:23676"/>
        <dbReference type="ChEBI" id="CHEBI:15378"/>
        <dbReference type="ChEBI" id="CHEBI:30616"/>
        <dbReference type="ChEBI" id="CHEBI:43474"/>
        <dbReference type="ChEBI" id="CHEBI:57791"/>
        <dbReference type="ChEBI" id="CHEBI:83900"/>
        <dbReference type="ChEBI" id="CHEBI:83905"/>
        <dbReference type="ChEBI" id="CHEBI:456216"/>
        <dbReference type="EC" id="6.3.2.13"/>
    </reaction>
</comment>
<dbReference type="NCBIfam" id="NF001126">
    <property type="entry name" value="PRK00139.1-4"/>
    <property type="match status" value="1"/>
</dbReference>
<keyword evidence="6 7" id="KW-0961">Cell wall biogenesis/degradation</keyword>
<dbReference type="Pfam" id="PF02875">
    <property type="entry name" value="Mur_ligase_C"/>
    <property type="match status" value="1"/>
</dbReference>
<dbReference type="GO" id="GO:0071555">
    <property type="term" value="P:cell wall organization"/>
    <property type="evidence" value="ECO:0007669"/>
    <property type="project" value="UniProtKB-KW"/>
</dbReference>
<evidence type="ECO:0000259" key="10">
    <source>
        <dbReference type="Pfam" id="PF02875"/>
    </source>
</evidence>
<sequence length="498" mass="52539">MQWSEVIYGLPTLTLGDTEHADIHAVTYDSREVRPGTLFVAMRGESTDGNRYVRAALDAGASAVVTDSRESFAFADARHVPAALIEHGRQALAIVSANFYQHPERTLKLTGITGTNGKTTTAFLVEGLLRSAGRNSALLGTIETHVVDEVRPSPHTTPESRDVLAIFADAVTAGATEAVMEMSSHALAQERVFGIPVDVAIFTNLTQDHLDFHGTMDAYAQAKARLFQGVGAPAPRIAVVNADDSYAATMQQAASKSETVWTYGIDAAADFQATGVVLRAGETSFALSTPFGSAEVVSQLTGRVNVYNLLAAIAAAVGRGVKLEDAIEFAATLKPVPGRFETVANTLGFSVVVDYAHTDDALRNLITLARELAGNARVITLFGCGGDRDRTKRPKMGRAAGEGSDVVIITSDNPRSEDPAVIAHEALAGVEASGNKNVRIVLDRAEAITLAVNEAQPGDIVLIAGKGHEKTQTAKGVSLPFDDVAVAAAALRKREAQA</sequence>
<feature type="binding site" evidence="7">
    <location>
        <position position="183"/>
    </location>
    <ligand>
        <name>UDP-N-acetyl-alpha-D-muramoyl-L-alanyl-D-glutamate</name>
        <dbReference type="ChEBI" id="CHEBI:83900"/>
    </ligand>
</feature>
<dbReference type="SUPFAM" id="SSF63418">
    <property type="entry name" value="MurE/MurF N-terminal domain"/>
    <property type="match status" value="1"/>
</dbReference>
<dbReference type="GO" id="GO:0008360">
    <property type="term" value="P:regulation of cell shape"/>
    <property type="evidence" value="ECO:0007669"/>
    <property type="project" value="UniProtKB-KW"/>
</dbReference>
<feature type="binding site" evidence="7">
    <location>
        <begin position="114"/>
        <end position="120"/>
    </location>
    <ligand>
        <name>ATP</name>
        <dbReference type="ChEBI" id="CHEBI:30616"/>
    </ligand>
</feature>
<dbReference type="PANTHER" id="PTHR23135">
    <property type="entry name" value="MUR LIGASE FAMILY MEMBER"/>
    <property type="match status" value="1"/>
</dbReference>
<comment type="PTM">
    <text evidence="7">Carboxylation is probably crucial for Mg(2+) binding and, consequently, for the gamma-phosphate positioning of ATP.</text>
</comment>
<dbReference type="Pfam" id="PF08245">
    <property type="entry name" value="Mur_ligase_M"/>
    <property type="match status" value="1"/>
</dbReference>
<feature type="binding site" evidence="7">
    <location>
        <begin position="412"/>
        <end position="415"/>
    </location>
    <ligand>
        <name>meso-2,6-diaminopimelate</name>
        <dbReference type="ChEBI" id="CHEBI:57791"/>
    </ligand>
</feature>
<dbReference type="InterPro" id="IPR036615">
    <property type="entry name" value="Mur_ligase_C_dom_sf"/>
</dbReference>
<evidence type="ECO:0000256" key="6">
    <source>
        <dbReference type="ARBA" id="ARBA00023316"/>
    </source>
</evidence>
<dbReference type="NCBIfam" id="TIGR01085">
    <property type="entry name" value="murE"/>
    <property type="match status" value="1"/>
</dbReference>
<dbReference type="SUPFAM" id="SSF53623">
    <property type="entry name" value="MurD-like peptide ligases, catalytic domain"/>
    <property type="match status" value="1"/>
</dbReference>
<dbReference type="AlphaFoldDB" id="A0A1G7LCV2"/>
<feature type="domain" description="Mur ligase N-terminal catalytic" evidence="9">
    <location>
        <begin position="23"/>
        <end position="100"/>
    </location>
</feature>